<keyword evidence="9" id="KW-0966">Cell projection</keyword>
<evidence type="ECO:0000313" key="10">
    <source>
        <dbReference type="Proteomes" id="UP000243680"/>
    </source>
</evidence>
<dbReference type="Gene3D" id="1.10.4000.10">
    <property type="entry name" value="Flagellar transcriptional activator FlhD"/>
    <property type="match status" value="1"/>
</dbReference>
<dbReference type="Proteomes" id="UP000243680">
    <property type="component" value="Chromosome 3"/>
</dbReference>
<evidence type="ECO:0000256" key="3">
    <source>
        <dbReference type="ARBA" id="ARBA00023015"/>
    </source>
</evidence>
<evidence type="ECO:0000256" key="1">
    <source>
        <dbReference type="ARBA" id="ARBA00022490"/>
    </source>
</evidence>
<sequence>MMEQGDICRALEALDPAYLELMQQMLKIDCDVAARELGISNEIASLIIALKPAELEALVERLTQARPDAPVPSP</sequence>
<accession>A0A1B4LJ09</accession>
<evidence type="ECO:0000256" key="6">
    <source>
        <dbReference type="ARBA" id="ARBA00023159"/>
    </source>
</evidence>
<evidence type="ECO:0000313" key="9">
    <source>
        <dbReference type="EMBL" id="AOJ77181.1"/>
    </source>
</evidence>
<keyword evidence="9" id="KW-0282">Flagellum</keyword>
<keyword evidence="4" id="KW-0238">DNA-binding</keyword>
<dbReference type="InterPro" id="IPR023559">
    <property type="entry name" value="Flagellar_FlhD"/>
</dbReference>
<dbReference type="Pfam" id="PF05247">
    <property type="entry name" value="FlhD"/>
    <property type="match status" value="1"/>
</dbReference>
<keyword evidence="6" id="KW-0010">Activator</keyword>
<keyword evidence="7" id="KW-0804">Transcription</keyword>
<evidence type="ECO:0000256" key="4">
    <source>
        <dbReference type="ARBA" id="ARBA00023125"/>
    </source>
</evidence>
<evidence type="ECO:0000256" key="2">
    <source>
        <dbReference type="ARBA" id="ARBA00022795"/>
    </source>
</evidence>
<protein>
    <submittedName>
        <fullName evidence="9">Flagellar transcriptional regulator FlhD</fullName>
    </submittedName>
</protein>
<reference evidence="9 10" key="1">
    <citation type="submission" date="2015-12" db="EMBL/GenBank/DDBJ databases">
        <title>Diversity of Burkholderia near neighbor genomes.</title>
        <authorList>
            <person name="Sahl J."/>
            <person name="Wagner D."/>
            <person name="Keim P."/>
        </authorList>
    </citation>
    <scope>NUCLEOTIDE SEQUENCE [LARGE SCALE GENOMIC DNA]</scope>
    <source>
        <strain evidence="9 10">MSMB0783</strain>
    </source>
</reference>
<keyword evidence="9" id="KW-0969">Cilium</keyword>
<dbReference type="GO" id="GO:0045893">
    <property type="term" value="P:positive regulation of DNA-templated transcription"/>
    <property type="evidence" value="ECO:0007669"/>
    <property type="project" value="InterPro"/>
</dbReference>
<evidence type="ECO:0000256" key="7">
    <source>
        <dbReference type="ARBA" id="ARBA00023163"/>
    </source>
</evidence>
<dbReference type="EMBL" id="CP013421">
    <property type="protein sequence ID" value="AOJ77181.1"/>
    <property type="molecule type" value="Genomic_DNA"/>
</dbReference>
<keyword evidence="2" id="KW-1005">Bacterial flagellum biogenesis</keyword>
<keyword evidence="5" id="KW-1015">Disulfide bond</keyword>
<dbReference type="AlphaFoldDB" id="A0A1B4LJ09"/>
<keyword evidence="1" id="KW-0963">Cytoplasm</keyword>
<name>A0A1B4LJ09_9BURK</name>
<comment type="function">
    <text evidence="8">Functions in complex with FlhC as a master transcriptional regulator that regulates transcription of several flagellar and non-flagellar operons by binding to their promoter region. Activates expression of class 2 flagellar genes, including fliA, which is a flagellum-specific sigma factor that turns on the class 3 genes. Also regulates genes whose products function in a variety of physiological pathways.</text>
</comment>
<evidence type="ECO:0000256" key="5">
    <source>
        <dbReference type="ARBA" id="ARBA00023157"/>
    </source>
</evidence>
<proteinExistence type="predicted"/>
<organism evidence="9 10">
    <name type="scientific">Burkholderia ubonensis</name>
    <dbReference type="NCBI Taxonomy" id="101571"/>
    <lineage>
        <taxon>Bacteria</taxon>
        <taxon>Pseudomonadati</taxon>
        <taxon>Pseudomonadota</taxon>
        <taxon>Betaproteobacteria</taxon>
        <taxon>Burkholderiales</taxon>
        <taxon>Burkholderiaceae</taxon>
        <taxon>Burkholderia</taxon>
        <taxon>Burkholderia cepacia complex</taxon>
    </lineage>
</organism>
<evidence type="ECO:0000256" key="8">
    <source>
        <dbReference type="ARBA" id="ARBA00025431"/>
    </source>
</evidence>
<dbReference type="RefSeq" id="WP_014726206.1">
    <property type="nucleotide sequence ID" value="NZ_CP013421.1"/>
</dbReference>
<keyword evidence="3" id="KW-0805">Transcription regulation</keyword>
<gene>
    <name evidence="9" type="ORF">WJ35_19430</name>
</gene>
<dbReference type="SUPFAM" id="SSF63592">
    <property type="entry name" value="Flagellar transcriptional activator FlhD"/>
    <property type="match status" value="1"/>
</dbReference>
<dbReference type="GO" id="GO:0044780">
    <property type="term" value="P:bacterial-type flagellum assembly"/>
    <property type="evidence" value="ECO:0007669"/>
    <property type="project" value="InterPro"/>
</dbReference>
<dbReference type="InterPro" id="IPR036194">
    <property type="entry name" value="FlhD_sf"/>
</dbReference>
<dbReference type="GO" id="GO:0003677">
    <property type="term" value="F:DNA binding"/>
    <property type="evidence" value="ECO:0007669"/>
    <property type="project" value="UniProtKB-KW"/>
</dbReference>